<dbReference type="FunFam" id="1.20.5.170:FF:000002">
    <property type="entry name" value="Type I keratin KA11"/>
    <property type="match status" value="1"/>
</dbReference>
<keyword evidence="8" id="KW-1185">Reference proteome</keyword>
<name>A0AAD8CLF4_ACIOX</name>
<comment type="caution">
    <text evidence="7">The sequence shown here is derived from an EMBL/GenBank/DDBJ whole genome shotgun (WGS) entry which is preliminary data.</text>
</comment>
<feature type="compositionally biased region" description="Polar residues" evidence="5">
    <location>
        <begin position="458"/>
        <end position="468"/>
    </location>
</feature>
<dbReference type="PANTHER" id="PTHR23239">
    <property type="entry name" value="INTERMEDIATE FILAMENT"/>
    <property type="match status" value="1"/>
</dbReference>
<organism evidence="7 8">
    <name type="scientific">Acipenser oxyrinchus oxyrinchus</name>
    <dbReference type="NCBI Taxonomy" id="40147"/>
    <lineage>
        <taxon>Eukaryota</taxon>
        <taxon>Metazoa</taxon>
        <taxon>Chordata</taxon>
        <taxon>Craniata</taxon>
        <taxon>Vertebrata</taxon>
        <taxon>Euteleostomi</taxon>
        <taxon>Actinopterygii</taxon>
        <taxon>Chondrostei</taxon>
        <taxon>Acipenseriformes</taxon>
        <taxon>Acipenseridae</taxon>
        <taxon>Acipenser</taxon>
    </lineage>
</organism>
<feature type="domain" description="IF rod" evidence="6">
    <location>
        <begin position="102"/>
        <end position="411"/>
    </location>
</feature>
<feature type="coiled-coil region" evidence="4">
    <location>
        <begin position="210"/>
        <end position="248"/>
    </location>
</feature>
<keyword evidence="1 3" id="KW-0403">Intermediate filament</keyword>
<reference evidence="7" key="1">
    <citation type="submission" date="2022-02" db="EMBL/GenBank/DDBJ databases">
        <title>Atlantic sturgeon de novo genome assembly.</title>
        <authorList>
            <person name="Stock M."/>
            <person name="Klopp C."/>
            <person name="Guiguen Y."/>
            <person name="Cabau C."/>
            <person name="Parinello H."/>
            <person name="Santidrian Yebra-Pimentel E."/>
            <person name="Kuhl H."/>
            <person name="Dirks R.P."/>
            <person name="Guessner J."/>
            <person name="Wuertz S."/>
            <person name="Du K."/>
            <person name="Schartl M."/>
        </authorList>
    </citation>
    <scope>NUCLEOTIDE SEQUENCE</scope>
    <source>
        <strain evidence="7">STURGEONOMICS-FGT-2020</strain>
        <tissue evidence="7">Whole blood</tissue>
    </source>
</reference>
<feature type="compositionally biased region" description="Basic and acidic residues" evidence="5">
    <location>
        <begin position="445"/>
        <end position="457"/>
    </location>
</feature>
<dbReference type="GO" id="GO:0005198">
    <property type="term" value="F:structural molecule activity"/>
    <property type="evidence" value="ECO:0007669"/>
    <property type="project" value="InterPro"/>
</dbReference>
<evidence type="ECO:0000256" key="1">
    <source>
        <dbReference type="ARBA" id="ARBA00022754"/>
    </source>
</evidence>
<proteinExistence type="inferred from homology"/>
<evidence type="ECO:0000256" key="4">
    <source>
        <dbReference type="SAM" id="Coils"/>
    </source>
</evidence>
<evidence type="ECO:0000256" key="3">
    <source>
        <dbReference type="RuleBase" id="RU000685"/>
    </source>
</evidence>
<dbReference type="PRINTS" id="PR01248">
    <property type="entry name" value="TYPE1KERATIN"/>
</dbReference>
<dbReference type="SUPFAM" id="SSF64593">
    <property type="entry name" value="Intermediate filament protein, coiled coil region"/>
    <property type="match status" value="2"/>
</dbReference>
<dbReference type="PROSITE" id="PS51842">
    <property type="entry name" value="IF_ROD_2"/>
    <property type="match status" value="1"/>
</dbReference>
<accession>A0AAD8CLF4</accession>
<dbReference type="SMART" id="SM01391">
    <property type="entry name" value="Filament"/>
    <property type="match status" value="1"/>
</dbReference>
<feature type="compositionally biased region" description="Low complexity" evidence="5">
    <location>
        <begin position="21"/>
        <end position="32"/>
    </location>
</feature>
<feature type="coiled-coil region" evidence="4">
    <location>
        <begin position="106"/>
        <end position="140"/>
    </location>
</feature>
<dbReference type="Gene3D" id="1.20.5.170">
    <property type="match status" value="1"/>
</dbReference>
<feature type="compositionally biased region" description="Low complexity" evidence="5">
    <location>
        <begin position="1"/>
        <end position="13"/>
    </location>
</feature>
<evidence type="ECO:0000259" key="6">
    <source>
        <dbReference type="PROSITE" id="PS51842"/>
    </source>
</evidence>
<dbReference type="AlphaFoldDB" id="A0AAD8CLF4"/>
<dbReference type="InterPro" id="IPR018039">
    <property type="entry name" value="IF_conserved"/>
</dbReference>
<keyword evidence="2 4" id="KW-0175">Coiled coil</keyword>
<evidence type="ECO:0000313" key="7">
    <source>
        <dbReference type="EMBL" id="KAK1153698.1"/>
    </source>
</evidence>
<dbReference type="Gene3D" id="1.20.5.1160">
    <property type="entry name" value="Vasodilator-stimulated phosphoprotein"/>
    <property type="match status" value="1"/>
</dbReference>
<gene>
    <name evidence="7" type="primary">KRT12</name>
    <name evidence="7" type="ORF">AOXY_G29351</name>
</gene>
<feature type="region of interest" description="Disordered" evidence="5">
    <location>
        <begin position="1"/>
        <end position="32"/>
    </location>
</feature>
<comment type="similarity">
    <text evidence="3">Belongs to the intermediate filament family.</text>
</comment>
<sequence length="483" mass="52549">MQVQRSQRFSSSSVGGGGGMRSMASGGSLRRSGAQSCFSSMGGGMGGGMGYGMGGGGMGGGGGGIGFGMGGGSGGGGFGFANGAGAFGAGGGEGGSFIMGNEKQHMHELNDRLATYLEKVRTLEATNKDLEEKLRNFTTSKVESHDYSAYEAQLKPIRDQIINIILENARLALEMDNAKLAADDFRMKFEAEFAIRQSVEADINGLGGLKKEYEFNHKTLLQDIEGLKDELDFLKKNHEEELASLRSEMSGTVSVDLQAAPAVDLQRVLDDIRAEYEGVARRSQEEAERWFVKQAETKQAEVAQSTEALQSTKTEFTDLRRQYQNLQAELDALNASKCSLEQVLMDTEGRYQMQLQQISAMVGRLEQELMNVRDSMTAQSQEYQNLLNIKMKLEMEIATYKKLLEGAEPGVVMLGGGGAGYVSSASEPGSEPCVSHEVQICQRFPDSRDNKGNKNSDHLNASDWNNGRQTDRWTGRRTHTLLL</sequence>
<dbReference type="PANTHER" id="PTHR23239:SF366">
    <property type="entry name" value="KERATIN, TYPE I CYTOSKELETAL 47 KDA"/>
    <property type="match status" value="1"/>
</dbReference>
<dbReference type="PROSITE" id="PS00226">
    <property type="entry name" value="IF_ROD_1"/>
    <property type="match status" value="1"/>
</dbReference>
<dbReference type="Proteomes" id="UP001230051">
    <property type="component" value="Unassembled WGS sequence"/>
</dbReference>
<dbReference type="EMBL" id="JAGXEW010000039">
    <property type="protein sequence ID" value="KAK1153698.1"/>
    <property type="molecule type" value="Genomic_DNA"/>
</dbReference>
<protein>
    <submittedName>
        <fullName evidence="7">Keratin, type I cytoskeletal 50 kDa-like</fullName>
    </submittedName>
</protein>
<feature type="coiled-coil region" evidence="4">
    <location>
        <begin position="309"/>
        <end position="375"/>
    </location>
</feature>
<dbReference type="Gene3D" id="1.20.5.500">
    <property type="entry name" value="Single helix bin"/>
    <property type="match status" value="1"/>
</dbReference>
<dbReference type="InterPro" id="IPR039008">
    <property type="entry name" value="IF_rod_dom"/>
</dbReference>
<dbReference type="FunFam" id="1.20.5.500:FF:000001">
    <property type="entry name" value="Type II keratin 23"/>
    <property type="match status" value="1"/>
</dbReference>
<dbReference type="InterPro" id="IPR002957">
    <property type="entry name" value="Keratin_I"/>
</dbReference>
<dbReference type="Pfam" id="PF00038">
    <property type="entry name" value="Filament"/>
    <property type="match status" value="1"/>
</dbReference>
<evidence type="ECO:0000256" key="5">
    <source>
        <dbReference type="SAM" id="MobiDB-lite"/>
    </source>
</evidence>
<feature type="region of interest" description="Disordered" evidence="5">
    <location>
        <begin position="445"/>
        <end position="483"/>
    </location>
</feature>
<evidence type="ECO:0000256" key="2">
    <source>
        <dbReference type="ARBA" id="ARBA00023054"/>
    </source>
</evidence>
<dbReference type="GO" id="GO:0005882">
    <property type="term" value="C:intermediate filament"/>
    <property type="evidence" value="ECO:0007669"/>
    <property type="project" value="UniProtKB-KW"/>
</dbReference>
<evidence type="ECO:0000313" key="8">
    <source>
        <dbReference type="Proteomes" id="UP001230051"/>
    </source>
</evidence>